<dbReference type="Pfam" id="PF14416">
    <property type="entry name" value="PMR5N"/>
    <property type="match status" value="1"/>
</dbReference>
<evidence type="ECO:0000313" key="11">
    <source>
        <dbReference type="Proteomes" id="UP001054252"/>
    </source>
</evidence>
<accession>A0AAV5M654</accession>
<keyword evidence="6" id="KW-0472">Membrane</keyword>
<feature type="signal peptide" evidence="7">
    <location>
        <begin position="1"/>
        <end position="26"/>
    </location>
</feature>
<gene>
    <name evidence="10" type="ORF">SLEP1_g52411</name>
</gene>
<dbReference type="Proteomes" id="UP001054252">
    <property type="component" value="Unassembled WGS sequence"/>
</dbReference>
<feature type="domain" description="Trichome birefringence-like N-terminal" evidence="9">
    <location>
        <begin position="37"/>
        <end position="88"/>
    </location>
</feature>
<reference evidence="10 11" key="1">
    <citation type="journal article" date="2021" name="Commun. Biol.">
        <title>The genome of Shorea leprosula (Dipterocarpaceae) highlights the ecological relevance of drought in aseasonal tropical rainforests.</title>
        <authorList>
            <person name="Ng K.K.S."/>
            <person name="Kobayashi M.J."/>
            <person name="Fawcett J.A."/>
            <person name="Hatakeyama M."/>
            <person name="Paape T."/>
            <person name="Ng C.H."/>
            <person name="Ang C.C."/>
            <person name="Tnah L.H."/>
            <person name="Lee C.T."/>
            <person name="Nishiyama T."/>
            <person name="Sese J."/>
            <person name="O'Brien M.J."/>
            <person name="Copetti D."/>
            <person name="Mohd Noor M.I."/>
            <person name="Ong R.C."/>
            <person name="Putra M."/>
            <person name="Sireger I.Z."/>
            <person name="Indrioko S."/>
            <person name="Kosugi Y."/>
            <person name="Izuno A."/>
            <person name="Isagi Y."/>
            <person name="Lee S.L."/>
            <person name="Shimizu K.K."/>
        </authorList>
    </citation>
    <scope>NUCLEOTIDE SEQUENCE [LARGE SCALE GENOMIC DNA]</scope>
    <source>
        <strain evidence="10">214</strain>
    </source>
</reference>
<dbReference type="InterPro" id="IPR025846">
    <property type="entry name" value="TBL_N"/>
</dbReference>
<evidence type="ECO:0000256" key="6">
    <source>
        <dbReference type="ARBA" id="ARBA00023136"/>
    </source>
</evidence>
<dbReference type="EMBL" id="BPVZ01000193">
    <property type="protein sequence ID" value="GKV45306.1"/>
    <property type="molecule type" value="Genomic_DNA"/>
</dbReference>
<keyword evidence="5" id="KW-1133">Transmembrane helix</keyword>
<dbReference type="GO" id="GO:0005794">
    <property type="term" value="C:Golgi apparatus"/>
    <property type="evidence" value="ECO:0007669"/>
    <property type="project" value="TreeGrafter"/>
</dbReference>
<dbReference type="GO" id="GO:0016413">
    <property type="term" value="F:O-acetyltransferase activity"/>
    <property type="evidence" value="ECO:0007669"/>
    <property type="project" value="InterPro"/>
</dbReference>
<proteinExistence type="inferred from homology"/>
<keyword evidence="3" id="KW-0812">Transmembrane</keyword>
<protein>
    <recommendedName>
        <fullName evidence="12">Trichome birefringence-like N-terminal domain-containing protein</fullName>
    </recommendedName>
</protein>
<comment type="subcellular location">
    <subcellularLocation>
        <location evidence="1">Membrane</location>
        <topology evidence="1">Single-pass membrane protein</topology>
    </subcellularLocation>
</comment>
<keyword evidence="11" id="KW-1185">Reference proteome</keyword>
<evidence type="ECO:0000256" key="1">
    <source>
        <dbReference type="ARBA" id="ARBA00004167"/>
    </source>
</evidence>
<evidence type="ECO:0000256" key="3">
    <source>
        <dbReference type="ARBA" id="ARBA00022692"/>
    </source>
</evidence>
<organism evidence="10 11">
    <name type="scientific">Rubroshorea leprosula</name>
    <dbReference type="NCBI Taxonomy" id="152421"/>
    <lineage>
        <taxon>Eukaryota</taxon>
        <taxon>Viridiplantae</taxon>
        <taxon>Streptophyta</taxon>
        <taxon>Embryophyta</taxon>
        <taxon>Tracheophyta</taxon>
        <taxon>Spermatophyta</taxon>
        <taxon>Magnoliopsida</taxon>
        <taxon>eudicotyledons</taxon>
        <taxon>Gunneridae</taxon>
        <taxon>Pentapetalae</taxon>
        <taxon>rosids</taxon>
        <taxon>malvids</taxon>
        <taxon>Malvales</taxon>
        <taxon>Dipterocarpaceae</taxon>
        <taxon>Rubroshorea</taxon>
    </lineage>
</organism>
<evidence type="ECO:0000313" key="10">
    <source>
        <dbReference type="EMBL" id="GKV45306.1"/>
    </source>
</evidence>
<dbReference type="InterPro" id="IPR029962">
    <property type="entry name" value="TBL"/>
</dbReference>
<feature type="domain" description="Trichome birefringence-like C-terminal" evidence="8">
    <location>
        <begin position="90"/>
        <end position="350"/>
    </location>
</feature>
<keyword evidence="7" id="KW-0732">Signal</keyword>
<comment type="caution">
    <text evidence="10">The sequence shown here is derived from an EMBL/GenBank/DDBJ whole genome shotgun (WGS) entry which is preliminary data.</text>
</comment>
<comment type="similarity">
    <text evidence="2">Belongs to the PC-esterase family. TBL subfamily.</text>
</comment>
<dbReference type="PANTHER" id="PTHR32285">
    <property type="entry name" value="PROTEIN TRICHOME BIREFRINGENCE-LIKE 9-RELATED"/>
    <property type="match status" value="1"/>
</dbReference>
<evidence type="ECO:0000259" key="8">
    <source>
        <dbReference type="Pfam" id="PF13839"/>
    </source>
</evidence>
<evidence type="ECO:0000256" key="7">
    <source>
        <dbReference type="SAM" id="SignalP"/>
    </source>
</evidence>
<name>A0AAV5M654_9ROSI</name>
<sequence length="357" mass="40324">MGDGFPGLSFTVFSVILISCIYQSYGKGEKGEEKLQGCDLFQGSWILDETYPLYDGSSCPFVNKDFNCQGNGRPDKQYLKYKWKPAACALPRFNGENFLRTMKEKKILFIGDSITNNQWESLTCILHAAVPKSSYNFENNTLNMKDYGVSVSFSRNVFLVDIVEEKIGRVLKLDSIKNGDSWKGYDVLIFNTWHWWTHNDSQKPWDYMEIGGKTVKDMDRLAAFKEGLTTWSKWVDSNIDPKITKVFFQGISPTHFSSREWNATTNKNCKGETTPVNGSVYPGGTPPQVGVVKEVLSKMSKPVTLLDTTTLSQLRKDGHPSTYVTNKKGDDCSHWCLAGVPDTWNEILYAILTNGQL</sequence>
<evidence type="ECO:0000256" key="2">
    <source>
        <dbReference type="ARBA" id="ARBA00007727"/>
    </source>
</evidence>
<dbReference type="PANTHER" id="PTHR32285:SF206">
    <property type="entry name" value="PROTEIN TRICHOME BIREFRINGENCE-LIKE 37"/>
    <property type="match status" value="1"/>
</dbReference>
<dbReference type="AlphaFoldDB" id="A0AAV5M654"/>
<dbReference type="GO" id="GO:0016020">
    <property type="term" value="C:membrane"/>
    <property type="evidence" value="ECO:0007669"/>
    <property type="project" value="UniProtKB-SubCell"/>
</dbReference>
<evidence type="ECO:0000259" key="9">
    <source>
        <dbReference type="Pfam" id="PF14416"/>
    </source>
</evidence>
<evidence type="ECO:0008006" key="12">
    <source>
        <dbReference type="Google" id="ProtNLM"/>
    </source>
</evidence>
<evidence type="ECO:0000256" key="5">
    <source>
        <dbReference type="ARBA" id="ARBA00022989"/>
    </source>
</evidence>
<dbReference type="Pfam" id="PF13839">
    <property type="entry name" value="PC-Esterase"/>
    <property type="match status" value="1"/>
</dbReference>
<feature type="chain" id="PRO_5044022854" description="Trichome birefringence-like N-terminal domain-containing protein" evidence="7">
    <location>
        <begin position="27"/>
        <end position="357"/>
    </location>
</feature>
<keyword evidence="4" id="KW-0735">Signal-anchor</keyword>
<evidence type="ECO:0000256" key="4">
    <source>
        <dbReference type="ARBA" id="ARBA00022968"/>
    </source>
</evidence>
<dbReference type="InterPro" id="IPR026057">
    <property type="entry name" value="TBL_C"/>
</dbReference>